<feature type="compositionally biased region" description="Basic and acidic residues" evidence="1">
    <location>
        <begin position="172"/>
        <end position="182"/>
    </location>
</feature>
<feature type="region of interest" description="Disordered" evidence="1">
    <location>
        <begin position="112"/>
        <end position="198"/>
    </location>
</feature>
<accession>A0AAW0U5X3</accession>
<feature type="compositionally biased region" description="Pro residues" evidence="1">
    <location>
        <begin position="72"/>
        <end position="89"/>
    </location>
</feature>
<dbReference type="AlphaFoldDB" id="A0AAW0U5X3"/>
<proteinExistence type="predicted"/>
<feature type="compositionally biased region" description="Pro residues" evidence="1">
    <location>
        <begin position="189"/>
        <end position="198"/>
    </location>
</feature>
<feature type="region of interest" description="Disordered" evidence="1">
    <location>
        <begin position="30"/>
        <end position="96"/>
    </location>
</feature>
<dbReference type="Proteomes" id="UP001487740">
    <property type="component" value="Unassembled WGS sequence"/>
</dbReference>
<keyword evidence="2" id="KW-0732">Signal</keyword>
<evidence type="ECO:0000256" key="1">
    <source>
        <dbReference type="SAM" id="MobiDB-lite"/>
    </source>
</evidence>
<comment type="caution">
    <text evidence="3">The sequence shown here is derived from an EMBL/GenBank/DDBJ whole genome shotgun (WGS) entry which is preliminary data.</text>
</comment>
<evidence type="ECO:0000313" key="3">
    <source>
        <dbReference type="EMBL" id="KAK8394793.1"/>
    </source>
</evidence>
<evidence type="ECO:0000313" key="4">
    <source>
        <dbReference type="Proteomes" id="UP001487740"/>
    </source>
</evidence>
<name>A0AAW0U5X3_SCYPA</name>
<feature type="compositionally biased region" description="Basic and acidic residues" evidence="1">
    <location>
        <begin position="60"/>
        <end position="71"/>
    </location>
</feature>
<feature type="signal peptide" evidence="2">
    <location>
        <begin position="1"/>
        <end position="20"/>
    </location>
</feature>
<evidence type="ECO:0000256" key="2">
    <source>
        <dbReference type="SAM" id="SignalP"/>
    </source>
</evidence>
<sequence length="198" mass="21443">MMLKVAPLMLLLLAAGGALGDRDLSQYTPGRPIHNTYPGIMPLGSHSSGRRSPQGHRFRRSPEENHRETRPAPKPANRPFISPVPPPGKEPVQTLPALLPGHTSVQTLPAKLPERREGELPPPANLARPFERPPHTGPQVSPVPPKGNVPVQTLPEELPSTRTGELPPNKESLTRPIDRPPHDGLLISPVPPKGHVPI</sequence>
<gene>
    <name evidence="3" type="ORF">O3P69_005933</name>
</gene>
<protein>
    <submittedName>
        <fullName evidence="3">Uncharacterized protein</fullName>
    </submittedName>
</protein>
<keyword evidence="4" id="KW-1185">Reference proteome</keyword>
<organism evidence="3 4">
    <name type="scientific">Scylla paramamosain</name>
    <name type="common">Mud crab</name>
    <dbReference type="NCBI Taxonomy" id="85552"/>
    <lineage>
        <taxon>Eukaryota</taxon>
        <taxon>Metazoa</taxon>
        <taxon>Ecdysozoa</taxon>
        <taxon>Arthropoda</taxon>
        <taxon>Crustacea</taxon>
        <taxon>Multicrustacea</taxon>
        <taxon>Malacostraca</taxon>
        <taxon>Eumalacostraca</taxon>
        <taxon>Eucarida</taxon>
        <taxon>Decapoda</taxon>
        <taxon>Pleocyemata</taxon>
        <taxon>Brachyura</taxon>
        <taxon>Eubrachyura</taxon>
        <taxon>Portunoidea</taxon>
        <taxon>Portunidae</taxon>
        <taxon>Portuninae</taxon>
        <taxon>Scylla</taxon>
    </lineage>
</organism>
<reference evidence="3 4" key="1">
    <citation type="submission" date="2023-03" db="EMBL/GenBank/DDBJ databases">
        <title>High-quality genome of Scylla paramamosain provides insights in environmental adaptation.</title>
        <authorList>
            <person name="Zhang L."/>
        </authorList>
    </citation>
    <scope>NUCLEOTIDE SEQUENCE [LARGE SCALE GENOMIC DNA]</scope>
    <source>
        <strain evidence="3">LZ_2023a</strain>
        <tissue evidence="3">Muscle</tissue>
    </source>
</reference>
<feature type="chain" id="PRO_5043923247" evidence="2">
    <location>
        <begin position="21"/>
        <end position="198"/>
    </location>
</feature>
<dbReference type="EMBL" id="JARAKH010000018">
    <property type="protein sequence ID" value="KAK8394793.1"/>
    <property type="molecule type" value="Genomic_DNA"/>
</dbReference>